<evidence type="ECO:0000313" key="9">
    <source>
        <dbReference type="Proteomes" id="UP000887574"/>
    </source>
</evidence>
<dbReference type="FunFam" id="1.10.20.10:FF:000085">
    <property type="entry name" value="Histone H3.2"/>
    <property type="match status" value="1"/>
</dbReference>
<dbReference type="SUPFAM" id="SSF47113">
    <property type="entry name" value="Histone-fold"/>
    <property type="match status" value="1"/>
</dbReference>
<evidence type="ECO:0000256" key="5">
    <source>
        <dbReference type="ARBA" id="ARBA00023125"/>
    </source>
</evidence>
<dbReference type="SUPFAM" id="SSF52087">
    <property type="entry name" value="CRAL/TRIO domain"/>
    <property type="match status" value="1"/>
</dbReference>
<dbReference type="InterPro" id="IPR007125">
    <property type="entry name" value="H2A/H2B/H3"/>
</dbReference>
<dbReference type="GO" id="GO:0003677">
    <property type="term" value="F:DNA binding"/>
    <property type="evidence" value="ECO:0007669"/>
    <property type="project" value="UniProtKB-KW"/>
</dbReference>
<proteinExistence type="inferred from homology"/>
<dbReference type="GO" id="GO:0046982">
    <property type="term" value="F:protein heterodimerization activity"/>
    <property type="evidence" value="ECO:0007669"/>
    <property type="project" value="InterPro"/>
</dbReference>
<dbReference type="PROSITE" id="PS00959">
    <property type="entry name" value="HISTONE_H3_2"/>
    <property type="match status" value="1"/>
</dbReference>
<dbReference type="InterPro" id="IPR009072">
    <property type="entry name" value="Histone-fold"/>
</dbReference>
<evidence type="ECO:0000256" key="4">
    <source>
        <dbReference type="ARBA" id="ARBA00022454"/>
    </source>
</evidence>
<evidence type="ECO:0000256" key="7">
    <source>
        <dbReference type="ARBA" id="ARBA00023269"/>
    </source>
</evidence>
<protein>
    <submittedName>
        <fullName evidence="10">CRAL-TRIO domain-containing protein</fullName>
    </submittedName>
</protein>
<evidence type="ECO:0000313" key="10">
    <source>
        <dbReference type="WBParaSite" id="jg4122"/>
    </source>
</evidence>
<feature type="domain" description="CRAL-TRIO" evidence="8">
    <location>
        <begin position="133"/>
        <end position="299"/>
    </location>
</feature>
<evidence type="ECO:0000256" key="6">
    <source>
        <dbReference type="ARBA" id="ARBA00023242"/>
    </source>
</evidence>
<dbReference type="Pfam" id="PF00125">
    <property type="entry name" value="Histone"/>
    <property type="match status" value="1"/>
</dbReference>
<dbReference type="SUPFAM" id="SSF101576">
    <property type="entry name" value="Supernatant protein factor (SPF), C-terminal domain"/>
    <property type="match status" value="1"/>
</dbReference>
<dbReference type="GO" id="GO:0030527">
    <property type="term" value="F:structural constituent of chromatin"/>
    <property type="evidence" value="ECO:0007669"/>
    <property type="project" value="InterPro"/>
</dbReference>
<dbReference type="SMART" id="SM00516">
    <property type="entry name" value="SEC14"/>
    <property type="match status" value="1"/>
</dbReference>
<evidence type="ECO:0000259" key="8">
    <source>
        <dbReference type="PROSITE" id="PS50191"/>
    </source>
</evidence>
<reference evidence="10" key="1">
    <citation type="submission" date="2022-11" db="UniProtKB">
        <authorList>
            <consortium name="WormBaseParasite"/>
        </authorList>
    </citation>
    <scope>IDENTIFICATION</scope>
</reference>
<comment type="subcellular location">
    <subcellularLocation>
        <location evidence="2">Chromosome</location>
    </subcellularLocation>
    <subcellularLocation>
        <location evidence="1">Nucleus</location>
    </subcellularLocation>
</comment>
<dbReference type="Proteomes" id="UP000887574">
    <property type="component" value="Unplaced"/>
</dbReference>
<keyword evidence="7" id="KW-0544">Nucleosome core</keyword>
<organism evidence="9 10">
    <name type="scientific">Ditylenchus dipsaci</name>
    <dbReference type="NCBI Taxonomy" id="166011"/>
    <lineage>
        <taxon>Eukaryota</taxon>
        <taxon>Metazoa</taxon>
        <taxon>Ecdysozoa</taxon>
        <taxon>Nematoda</taxon>
        <taxon>Chromadorea</taxon>
        <taxon>Rhabditida</taxon>
        <taxon>Tylenchina</taxon>
        <taxon>Tylenchomorpha</taxon>
        <taxon>Sphaerularioidea</taxon>
        <taxon>Anguinidae</taxon>
        <taxon>Anguininae</taxon>
        <taxon>Ditylenchus</taxon>
    </lineage>
</organism>
<keyword evidence="4" id="KW-0158">Chromosome</keyword>
<dbReference type="GO" id="GO:0005634">
    <property type="term" value="C:nucleus"/>
    <property type="evidence" value="ECO:0007669"/>
    <property type="project" value="UniProtKB-SubCell"/>
</dbReference>
<dbReference type="Pfam" id="PF25883">
    <property type="entry name" value="F28H7_8_C"/>
    <property type="match status" value="1"/>
</dbReference>
<evidence type="ECO:0000256" key="1">
    <source>
        <dbReference type="ARBA" id="ARBA00004123"/>
    </source>
</evidence>
<dbReference type="InterPro" id="IPR036598">
    <property type="entry name" value="GOLD_dom_sf"/>
</dbReference>
<keyword evidence="9" id="KW-1185">Reference proteome</keyword>
<dbReference type="CDD" id="cd00170">
    <property type="entry name" value="SEC14"/>
    <property type="match status" value="1"/>
</dbReference>
<dbReference type="AlphaFoldDB" id="A0A915EA05"/>
<dbReference type="Gene3D" id="3.40.525.10">
    <property type="entry name" value="CRAL-TRIO lipid binding domain"/>
    <property type="match status" value="1"/>
</dbReference>
<accession>A0A915EA05</accession>
<dbReference type="PANTHER" id="PTHR47159:SF6">
    <property type="entry name" value="CRAL-TRIO DOMAIN-CONTAINING PROTEIN"/>
    <property type="match status" value="1"/>
</dbReference>
<dbReference type="WBParaSite" id="jg4122">
    <property type="protein sequence ID" value="jg4122"/>
    <property type="gene ID" value="jg4122"/>
</dbReference>
<dbReference type="PANTHER" id="PTHR47159">
    <property type="entry name" value="PROTEIN CBG07705-RELATED"/>
    <property type="match status" value="1"/>
</dbReference>
<evidence type="ECO:0000256" key="3">
    <source>
        <dbReference type="ARBA" id="ARBA00010343"/>
    </source>
</evidence>
<dbReference type="Pfam" id="PF00650">
    <property type="entry name" value="CRAL_TRIO"/>
    <property type="match status" value="1"/>
</dbReference>
<dbReference type="InterPro" id="IPR058960">
    <property type="entry name" value="Ctg-1-like_C"/>
</dbReference>
<sequence length="481" mass="55834">MTRTKQKAHKIVIGEFPCKQQASKKARPGAIALQEIRRYQKSADCLIPKLPFQRLVREVAQQHRDDCRFQPSAMLALQESAEAYLTILFEATNRCAIHAGRTTITVADLALDELRDIPFEENVIFKDRFLPCGAILSTTDCFNRLLWFIEYATISVEGIAHGMKSSQAIRFQFWQFEHMLRRVNHQEEKSGCLSSLRHIIDMNGYEINPFTMLFVSSGTLSYYSQLFHYENYPELVNPIEMVNIAKWIHVPYKLIKTMMPAGFSDRFRLHDGNFMQYLTSEISIDNIPTTLGGHNKDINCVPAEKFPTSKYWQPSDDLPKDLEMITLSPRKSKMFRISVDKENQLLNWYFQTDGDIYFGVFYEPHSAKSPTVAKEDKDLDLVEQKEMIYPWLKLGAKLFHEYDAIELVRPGIYHIVFCNRHCWLQRRTVNAIVQLTDPGTNTINRYYQNGEQQELSASVSQSKYINPMLILKENTDRLHST</sequence>
<dbReference type="InterPro" id="IPR036865">
    <property type="entry name" value="CRAL-TRIO_dom_sf"/>
</dbReference>
<dbReference type="InterPro" id="IPR053302">
    <property type="entry name" value="CRAL-TRIO_domain"/>
</dbReference>
<dbReference type="Gene3D" id="2.60.120.680">
    <property type="entry name" value="GOLD domain"/>
    <property type="match status" value="1"/>
</dbReference>
<dbReference type="Gene3D" id="1.10.20.10">
    <property type="entry name" value="Histone, subunit A"/>
    <property type="match status" value="1"/>
</dbReference>
<dbReference type="GO" id="GO:0000786">
    <property type="term" value="C:nucleosome"/>
    <property type="evidence" value="ECO:0007669"/>
    <property type="project" value="UniProtKB-KW"/>
</dbReference>
<evidence type="ECO:0000256" key="2">
    <source>
        <dbReference type="ARBA" id="ARBA00004286"/>
    </source>
</evidence>
<keyword evidence="6" id="KW-0539">Nucleus</keyword>
<dbReference type="InterPro" id="IPR001251">
    <property type="entry name" value="CRAL-TRIO_dom"/>
</dbReference>
<dbReference type="PROSITE" id="PS50191">
    <property type="entry name" value="CRAL_TRIO"/>
    <property type="match status" value="1"/>
</dbReference>
<dbReference type="InterPro" id="IPR000164">
    <property type="entry name" value="Histone_H3/CENP-A"/>
</dbReference>
<keyword evidence="5" id="KW-0238">DNA-binding</keyword>
<comment type="similarity">
    <text evidence="3">Belongs to the histone H3 family.</text>
</comment>
<dbReference type="CDD" id="cd22911">
    <property type="entry name" value="HFD_H3"/>
    <property type="match status" value="1"/>
</dbReference>
<dbReference type="SMART" id="SM00428">
    <property type="entry name" value="H3"/>
    <property type="match status" value="1"/>
</dbReference>
<name>A0A915EA05_9BILA</name>